<evidence type="ECO:0000313" key="1">
    <source>
        <dbReference type="EMBL" id="KAJ2794336.1"/>
    </source>
</evidence>
<keyword evidence="2" id="KW-1185">Reference proteome</keyword>
<proteinExistence type="predicted"/>
<reference evidence="1" key="1">
    <citation type="submission" date="2022-07" db="EMBL/GenBank/DDBJ databases">
        <title>Phylogenomic reconstructions and comparative analyses of Kickxellomycotina fungi.</title>
        <authorList>
            <person name="Reynolds N.K."/>
            <person name="Stajich J.E."/>
            <person name="Barry K."/>
            <person name="Grigoriev I.V."/>
            <person name="Crous P."/>
            <person name="Smith M.E."/>
        </authorList>
    </citation>
    <scope>NUCLEOTIDE SEQUENCE</scope>
    <source>
        <strain evidence="1">BCRC 34780</strain>
    </source>
</reference>
<evidence type="ECO:0000313" key="2">
    <source>
        <dbReference type="Proteomes" id="UP001140087"/>
    </source>
</evidence>
<dbReference type="EMBL" id="JANBUN010002548">
    <property type="protein sequence ID" value="KAJ2794336.1"/>
    <property type="molecule type" value="Genomic_DNA"/>
</dbReference>
<comment type="caution">
    <text evidence="1">The sequence shown here is derived from an EMBL/GenBank/DDBJ whole genome shotgun (WGS) entry which is preliminary data.</text>
</comment>
<organism evidence="1 2">
    <name type="scientific">Coemansia helicoidea</name>
    <dbReference type="NCBI Taxonomy" id="1286919"/>
    <lineage>
        <taxon>Eukaryota</taxon>
        <taxon>Fungi</taxon>
        <taxon>Fungi incertae sedis</taxon>
        <taxon>Zoopagomycota</taxon>
        <taxon>Kickxellomycotina</taxon>
        <taxon>Kickxellomycetes</taxon>
        <taxon>Kickxellales</taxon>
        <taxon>Kickxellaceae</taxon>
        <taxon>Coemansia</taxon>
    </lineage>
</organism>
<dbReference type="Proteomes" id="UP001140087">
    <property type="component" value="Unassembled WGS sequence"/>
</dbReference>
<sequence length="196" mass="22003">MAESTDGASNGSVSTFVSSLVFNVVLAAAILIAFCVLRPRFKRVYAPRTYAVEKEKRSQAIGSGVLAWIPAVLRLQEDKIIERVGLDTYMFLRYMRSMFVIFTVLSVLSLVTILPVHLTGGQNVTGMAVLTIANVDPESKNLWVHIVFFMVFVAWVMRNIFLELQVYTRLRIWWLTNPHHSAKVGASTIMVSPLPQ</sequence>
<accession>A0ACC1KS80</accession>
<gene>
    <name evidence="1" type="primary">PHM7_4</name>
    <name evidence="1" type="ORF">H4R21_005538</name>
</gene>
<name>A0ACC1KS80_9FUNG</name>
<protein>
    <submittedName>
        <fullName evidence="1">Phosphate metabolism protein 7</fullName>
    </submittedName>
</protein>
<feature type="non-terminal residue" evidence="1">
    <location>
        <position position="196"/>
    </location>
</feature>